<proteinExistence type="predicted"/>
<sequence>KSEAMKEEREVSDVVRVWRDQLGRLRHVVSAANQIKASSLGSIPEMQETMPVRTLKQAEGGVPATQPCMLCGLKREERVNTVDQSVEDSFGEWWVEQVNMHRGISGKDIKMLFGSVDVVTTT</sequence>
<dbReference type="AlphaFoldDB" id="A0A6A6DTM8"/>
<organism evidence="1 2">
    <name type="scientific">Zopfia rhizophila CBS 207.26</name>
    <dbReference type="NCBI Taxonomy" id="1314779"/>
    <lineage>
        <taxon>Eukaryota</taxon>
        <taxon>Fungi</taxon>
        <taxon>Dikarya</taxon>
        <taxon>Ascomycota</taxon>
        <taxon>Pezizomycotina</taxon>
        <taxon>Dothideomycetes</taxon>
        <taxon>Dothideomycetes incertae sedis</taxon>
        <taxon>Zopfiaceae</taxon>
        <taxon>Zopfia</taxon>
    </lineage>
</organism>
<dbReference type="PANTHER" id="PTHR42084">
    <property type="entry name" value="YALI0E26631P"/>
    <property type="match status" value="1"/>
</dbReference>
<protein>
    <submittedName>
        <fullName evidence="1">Uncharacterized protein</fullName>
    </submittedName>
</protein>
<evidence type="ECO:0000313" key="2">
    <source>
        <dbReference type="Proteomes" id="UP000800200"/>
    </source>
</evidence>
<gene>
    <name evidence="1" type="ORF">K469DRAFT_690159</name>
</gene>
<dbReference type="PANTHER" id="PTHR42084:SF1">
    <property type="entry name" value="SERINE_THREONINE-PROTEIN KINASE PPK6"/>
    <property type="match status" value="1"/>
</dbReference>
<reference evidence="1" key="1">
    <citation type="journal article" date="2020" name="Stud. Mycol.">
        <title>101 Dothideomycetes genomes: a test case for predicting lifestyles and emergence of pathogens.</title>
        <authorList>
            <person name="Haridas S."/>
            <person name="Albert R."/>
            <person name="Binder M."/>
            <person name="Bloem J."/>
            <person name="Labutti K."/>
            <person name="Salamov A."/>
            <person name="Andreopoulos B."/>
            <person name="Baker S."/>
            <person name="Barry K."/>
            <person name="Bills G."/>
            <person name="Bluhm B."/>
            <person name="Cannon C."/>
            <person name="Castanera R."/>
            <person name="Culley D."/>
            <person name="Daum C."/>
            <person name="Ezra D."/>
            <person name="Gonzalez J."/>
            <person name="Henrissat B."/>
            <person name="Kuo A."/>
            <person name="Liang C."/>
            <person name="Lipzen A."/>
            <person name="Lutzoni F."/>
            <person name="Magnuson J."/>
            <person name="Mondo S."/>
            <person name="Nolan M."/>
            <person name="Ohm R."/>
            <person name="Pangilinan J."/>
            <person name="Park H.-J."/>
            <person name="Ramirez L."/>
            <person name="Alfaro M."/>
            <person name="Sun H."/>
            <person name="Tritt A."/>
            <person name="Yoshinaga Y."/>
            <person name="Zwiers L.-H."/>
            <person name="Turgeon B."/>
            <person name="Goodwin S."/>
            <person name="Spatafora J."/>
            <person name="Crous P."/>
            <person name="Grigoriev I."/>
        </authorList>
    </citation>
    <scope>NUCLEOTIDE SEQUENCE</scope>
    <source>
        <strain evidence="1">CBS 207.26</strain>
    </source>
</reference>
<feature type="non-terminal residue" evidence="1">
    <location>
        <position position="1"/>
    </location>
</feature>
<evidence type="ECO:0000313" key="1">
    <source>
        <dbReference type="EMBL" id="KAF2183011.1"/>
    </source>
</evidence>
<dbReference type="EMBL" id="ML994644">
    <property type="protein sequence ID" value="KAF2183011.1"/>
    <property type="molecule type" value="Genomic_DNA"/>
</dbReference>
<accession>A0A6A6DTM8</accession>
<name>A0A6A6DTM8_9PEZI</name>
<dbReference type="OrthoDB" id="5420391at2759"/>
<keyword evidence="2" id="KW-1185">Reference proteome</keyword>
<dbReference type="Proteomes" id="UP000800200">
    <property type="component" value="Unassembled WGS sequence"/>
</dbReference>